<dbReference type="Proteomes" id="UP000029878">
    <property type="component" value="Unassembled WGS sequence"/>
</dbReference>
<dbReference type="AlphaFoldDB" id="A0A4V6HYZ9"/>
<evidence type="ECO:0000313" key="2">
    <source>
        <dbReference type="Proteomes" id="UP000029878"/>
    </source>
</evidence>
<accession>A0A4V6HYZ9</accession>
<dbReference type="RefSeq" id="WP_034344417.1">
    <property type="nucleotide sequence ID" value="NZ_FZNG01000034.1"/>
</dbReference>
<name>A0A4V6HYZ9_9HELI</name>
<sequence length="78" mass="9166">MSKIKICNGVEPSKVFKDKNGKELKLNDEFMLKGKKHSLLLNSKGKMQIYVFNEKFGVFSHPYLYERYDELELHAVKL</sequence>
<evidence type="ECO:0000313" key="1">
    <source>
        <dbReference type="EMBL" id="TLD82502.1"/>
    </source>
</evidence>
<proteinExistence type="predicted"/>
<dbReference type="EMBL" id="JRPL02000020">
    <property type="protein sequence ID" value="TLD82502.1"/>
    <property type="molecule type" value="Genomic_DNA"/>
</dbReference>
<protein>
    <submittedName>
        <fullName evidence="1">Uncharacterized protein</fullName>
    </submittedName>
</protein>
<gene>
    <name evidence="1" type="ORF">LS81_007880</name>
</gene>
<organism evidence="1 2">
    <name type="scientific">Helicobacter trogontum</name>
    <dbReference type="NCBI Taxonomy" id="50960"/>
    <lineage>
        <taxon>Bacteria</taxon>
        <taxon>Pseudomonadati</taxon>
        <taxon>Campylobacterota</taxon>
        <taxon>Epsilonproteobacteria</taxon>
        <taxon>Campylobacterales</taxon>
        <taxon>Helicobacteraceae</taxon>
        <taxon>Helicobacter</taxon>
    </lineage>
</organism>
<comment type="caution">
    <text evidence="1">The sequence shown here is derived from an EMBL/GenBank/DDBJ whole genome shotgun (WGS) entry which is preliminary data.</text>
</comment>
<reference evidence="1 2" key="1">
    <citation type="journal article" date="2014" name="Genome Announc.">
        <title>Draft genome sequences of eight enterohepatic helicobacter species isolated from both laboratory and wild rodents.</title>
        <authorList>
            <person name="Sheh A."/>
            <person name="Shen Z."/>
            <person name="Fox J.G."/>
        </authorList>
    </citation>
    <scope>NUCLEOTIDE SEQUENCE [LARGE SCALE GENOMIC DNA]</scope>
    <source>
        <strain evidence="1 2">ATCC 700114</strain>
    </source>
</reference>